<geneLocation type="plasmid" evidence="1">
    <name>p8025</name>
</geneLocation>
<dbReference type="SUPFAM" id="SSF109709">
    <property type="entry name" value="KorB DNA-binding domain-like"/>
    <property type="match status" value="1"/>
</dbReference>
<dbReference type="Gene3D" id="1.10.10.2830">
    <property type="match status" value="1"/>
</dbReference>
<dbReference type="AlphaFoldDB" id="A0A0G3B0P0"/>
<protein>
    <recommendedName>
        <fullName evidence="2">ParB/RepB/Spo0J family partition protein</fullName>
    </recommendedName>
</protein>
<name>A0A0G3B0P0_SALTM</name>
<keyword evidence="1" id="KW-0614">Plasmid</keyword>
<dbReference type="EMBL" id="KP899803">
    <property type="protein sequence ID" value="AKJ19683.1"/>
    <property type="molecule type" value="Genomic_DNA"/>
</dbReference>
<evidence type="ECO:0000313" key="1">
    <source>
        <dbReference type="EMBL" id="AKJ19683.1"/>
    </source>
</evidence>
<sequence>MYHVIKKGAYMNHCDYQIIEISPKDLIIEPGFNPREAVIGDLCYEQEPVKSAIISLKQAYKEGRRVDLIKVVKKDSKYVVRQGHCRYRALLLALAEGADIQLFSVVLMHYKDKIEEYLENLDGNRNNSLNPVALAYALAETLKLGSTVESLAMRYQRSGTAIRNQLKILDMPLELQRLISPNLIKKTLAIEIMLKYSNDHAKVLAHLESCSFLVPSSGVLDLSKPTTVETATNSEPLEEQEKPPVHINPKDIKTKSITRSSLGIKRLSHKKTERLKNEFIGLIDNVGSTMSDNNKLTELILDGQHSNLFMNVSNTLITKTNENVKITLDEAKLQLVLSLLNDENTAIIIPKSKVTELNEIRDLLTNE</sequence>
<proteinExistence type="predicted"/>
<accession>A0A0G3B0P0</accession>
<evidence type="ECO:0008006" key="2">
    <source>
        <dbReference type="Google" id="ProtNLM"/>
    </source>
</evidence>
<organism evidence="1">
    <name type="scientific">Salmonella typhimurium</name>
    <dbReference type="NCBI Taxonomy" id="90371"/>
    <lineage>
        <taxon>Bacteria</taxon>
        <taxon>Pseudomonadati</taxon>
        <taxon>Pseudomonadota</taxon>
        <taxon>Gammaproteobacteria</taxon>
        <taxon>Enterobacterales</taxon>
        <taxon>Enterobacteriaceae</taxon>
        <taxon>Salmonella</taxon>
    </lineage>
</organism>
<reference evidence="1" key="1">
    <citation type="submission" date="2015-03" db="EMBL/GenBank/DDBJ databases">
        <title>Complete genome sequences of four Salmonella Typhimurium IncHI1 plasmids and their characteristics.</title>
        <authorList>
            <person name="Kubasova T."/>
            <person name="Matiasovicova J."/>
            <person name="Cejkova D."/>
            <person name="Sekelova Z."/>
            <person name="Polansky O."/>
            <person name="Medvecky M."/>
            <person name="Rychlik I."/>
            <person name="Juricova H."/>
        </authorList>
    </citation>
    <scope>NUCLEOTIDE SEQUENCE</scope>
    <source>
        <strain evidence="1">8025</strain>
        <plasmid evidence="1">p8025</plasmid>
    </source>
</reference>